<name>A0A9D1AAP3_9FIRM</name>
<feature type="domain" description="DNA polymerase III delta subunit-like C-terminal" evidence="10">
    <location>
        <begin position="203"/>
        <end position="323"/>
    </location>
</feature>
<evidence type="ECO:0000256" key="2">
    <source>
        <dbReference type="ARBA" id="ARBA00017703"/>
    </source>
</evidence>
<feature type="domain" description="DNA polymerase III delta N-terminal" evidence="9">
    <location>
        <begin position="17"/>
        <end position="125"/>
    </location>
</feature>
<keyword evidence="5" id="KW-0235">DNA replication</keyword>
<dbReference type="GO" id="GO:0006261">
    <property type="term" value="P:DNA-templated DNA replication"/>
    <property type="evidence" value="ECO:0007669"/>
    <property type="project" value="TreeGrafter"/>
</dbReference>
<evidence type="ECO:0000256" key="5">
    <source>
        <dbReference type="ARBA" id="ARBA00022705"/>
    </source>
</evidence>
<keyword evidence="4 11" id="KW-0548">Nucleotidyltransferase</keyword>
<keyword evidence="3 11" id="KW-0808">Transferase</keyword>
<dbReference type="Gene3D" id="1.10.8.60">
    <property type="match status" value="1"/>
</dbReference>
<evidence type="ECO:0000256" key="3">
    <source>
        <dbReference type="ARBA" id="ARBA00022679"/>
    </source>
</evidence>
<sequence>MKNLNEDLKTGQLKPVYLLYGEEDYLKDMYKQRIKKALLPDEDTMNLTVYRGKGVDIREVISQADTMPFFAPRRMILLESTGLFKGSAGELAEYLPGMPQETVMVFVEDEVDKRGKLYKAVKSCGRAVELGRQDAKTLTAWVLGQVKKEKKNLTRQALDLFFQKAGNDMVNISNELEKLFCYTYGRNVIDVEDIQEICTVTTENRIFDMIHAVAEKNQRKALDLYYDLLALKEPPMRILFLIARQFNQLYQIKDLSEQGFDSGGISQKAGIQPFIVKRSLRQTERFEKAVLRQAVEDCVAAEEAVKTGRLGDQLAVEMILVQYSSKKSRQEDFQN</sequence>
<dbReference type="GO" id="GO:0003887">
    <property type="term" value="F:DNA-directed DNA polymerase activity"/>
    <property type="evidence" value="ECO:0007669"/>
    <property type="project" value="UniProtKB-KW"/>
</dbReference>
<organism evidence="11 12">
    <name type="scientific">Candidatus Choladousia intestinavium</name>
    <dbReference type="NCBI Taxonomy" id="2840727"/>
    <lineage>
        <taxon>Bacteria</taxon>
        <taxon>Bacillati</taxon>
        <taxon>Bacillota</taxon>
        <taxon>Clostridia</taxon>
        <taxon>Lachnospirales</taxon>
        <taxon>Lachnospiraceae</taxon>
        <taxon>Lachnospiraceae incertae sedis</taxon>
        <taxon>Candidatus Choladousia</taxon>
    </lineage>
</organism>
<dbReference type="InterPro" id="IPR027417">
    <property type="entry name" value="P-loop_NTPase"/>
</dbReference>
<dbReference type="EMBL" id="DVGK01000028">
    <property type="protein sequence ID" value="HIR12666.1"/>
    <property type="molecule type" value="Genomic_DNA"/>
</dbReference>
<dbReference type="Pfam" id="PF06144">
    <property type="entry name" value="DNA_pol3_delta"/>
    <property type="match status" value="1"/>
</dbReference>
<reference evidence="11" key="2">
    <citation type="journal article" date="2021" name="PeerJ">
        <title>Extensive microbial diversity within the chicken gut microbiome revealed by metagenomics and culture.</title>
        <authorList>
            <person name="Gilroy R."/>
            <person name="Ravi A."/>
            <person name="Getino M."/>
            <person name="Pursley I."/>
            <person name="Horton D.L."/>
            <person name="Alikhan N.F."/>
            <person name="Baker D."/>
            <person name="Gharbi K."/>
            <person name="Hall N."/>
            <person name="Watson M."/>
            <person name="Adriaenssens E.M."/>
            <person name="Foster-Nyarko E."/>
            <person name="Jarju S."/>
            <person name="Secka A."/>
            <person name="Antonio M."/>
            <person name="Oren A."/>
            <person name="Chaudhuri R.R."/>
            <person name="La Ragione R."/>
            <person name="Hildebrand F."/>
            <person name="Pallen M.J."/>
        </authorList>
    </citation>
    <scope>NUCLEOTIDE SEQUENCE</scope>
    <source>
        <strain evidence="11">ChiSjej4B22-8148</strain>
    </source>
</reference>
<dbReference type="Gene3D" id="1.20.272.10">
    <property type="match status" value="1"/>
</dbReference>
<dbReference type="NCBIfam" id="TIGR01128">
    <property type="entry name" value="holA"/>
    <property type="match status" value="1"/>
</dbReference>
<dbReference type="Gene3D" id="3.40.50.300">
    <property type="entry name" value="P-loop containing nucleotide triphosphate hydrolases"/>
    <property type="match status" value="1"/>
</dbReference>
<dbReference type="GO" id="GO:0003677">
    <property type="term" value="F:DNA binding"/>
    <property type="evidence" value="ECO:0007669"/>
    <property type="project" value="InterPro"/>
</dbReference>
<gene>
    <name evidence="11" type="primary">holA</name>
    <name evidence="11" type="ORF">IAB31_01935</name>
</gene>
<accession>A0A9D1AAP3</accession>
<dbReference type="Pfam" id="PF21694">
    <property type="entry name" value="DNA_pol3_delta_C"/>
    <property type="match status" value="1"/>
</dbReference>
<dbReference type="PANTHER" id="PTHR34388">
    <property type="entry name" value="DNA POLYMERASE III SUBUNIT DELTA"/>
    <property type="match status" value="1"/>
</dbReference>
<evidence type="ECO:0000256" key="7">
    <source>
        <dbReference type="ARBA" id="ARBA00034754"/>
    </source>
</evidence>
<evidence type="ECO:0000256" key="4">
    <source>
        <dbReference type="ARBA" id="ARBA00022695"/>
    </source>
</evidence>
<dbReference type="Proteomes" id="UP000886757">
    <property type="component" value="Unassembled WGS sequence"/>
</dbReference>
<dbReference type="InterPro" id="IPR008921">
    <property type="entry name" value="DNA_pol3_clamp-load_cplx_C"/>
</dbReference>
<protein>
    <recommendedName>
        <fullName evidence="2">DNA polymerase III subunit delta</fullName>
        <ecNumber evidence="1">2.7.7.7</ecNumber>
    </recommendedName>
</protein>
<proteinExistence type="inferred from homology"/>
<comment type="catalytic activity">
    <reaction evidence="8">
        <text>DNA(n) + a 2'-deoxyribonucleoside 5'-triphosphate = DNA(n+1) + diphosphate</text>
        <dbReference type="Rhea" id="RHEA:22508"/>
        <dbReference type="Rhea" id="RHEA-COMP:17339"/>
        <dbReference type="Rhea" id="RHEA-COMP:17340"/>
        <dbReference type="ChEBI" id="CHEBI:33019"/>
        <dbReference type="ChEBI" id="CHEBI:61560"/>
        <dbReference type="ChEBI" id="CHEBI:173112"/>
        <dbReference type="EC" id="2.7.7.7"/>
    </reaction>
</comment>
<dbReference type="AlphaFoldDB" id="A0A9D1AAP3"/>
<evidence type="ECO:0000256" key="1">
    <source>
        <dbReference type="ARBA" id="ARBA00012417"/>
    </source>
</evidence>
<evidence type="ECO:0000256" key="8">
    <source>
        <dbReference type="ARBA" id="ARBA00049244"/>
    </source>
</evidence>
<comment type="caution">
    <text evidence="11">The sequence shown here is derived from an EMBL/GenBank/DDBJ whole genome shotgun (WGS) entry which is preliminary data.</text>
</comment>
<evidence type="ECO:0000259" key="9">
    <source>
        <dbReference type="Pfam" id="PF06144"/>
    </source>
</evidence>
<dbReference type="InterPro" id="IPR010372">
    <property type="entry name" value="DNA_pol3_delta_N"/>
</dbReference>
<evidence type="ECO:0000313" key="12">
    <source>
        <dbReference type="Proteomes" id="UP000886757"/>
    </source>
</evidence>
<evidence type="ECO:0000313" key="11">
    <source>
        <dbReference type="EMBL" id="HIR12666.1"/>
    </source>
</evidence>
<evidence type="ECO:0000259" key="10">
    <source>
        <dbReference type="Pfam" id="PF21694"/>
    </source>
</evidence>
<reference evidence="11" key="1">
    <citation type="submission" date="2020-10" db="EMBL/GenBank/DDBJ databases">
        <authorList>
            <person name="Gilroy R."/>
        </authorList>
    </citation>
    <scope>NUCLEOTIDE SEQUENCE</scope>
    <source>
        <strain evidence="11">ChiSjej4B22-8148</strain>
    </source>
</reference>
<dbReference type="GO" id="GO:0009360">
    <property type="term" value="C:DNA polymerase III complex"/>
    <property type="evidence" value="ECO:0007669"/>
    <property type="project" value="InterPro"/>
</dbReference>
<dbReference type="SUPFAM" id="SSF48019">
    <property type="entry name" value="post-AAA+ oligomerization domain-like"/>
    <property type="match status" value="1"/>
</dbReference>
<dbReference type="SUPFAM" id="SSF52540">
    <property type="entry name" value="P-loop containing nucleoside triphosphate hydrolases"/>
    <property type="match status" value="1"/>
</dbReference>
<dbReference type="EC" id="2.7.7.7" evidence="1"/>
<keyword evidence="6" id="KW-0239">DNA-directed DNA polymerase</keyword>
<dbReference type="PANTHER" id="PTHR34388:SF1">
    <property type="entry name" value="DNA POLYMERASE III SUBUNIT DELTA"/>
    <property type="match status" value="1"/>
</dbReference>
<comment type="similarity">
    <text evidence="7">Belongs to the DNA polymerase HolA subunit family.</text>
</comment>
<dbReference type="InterPro" id="IPR048466">
    <property type="entry name" value="DNA_pol3_delta-like_C"/>
</dbReference>
<dbReference type="InterPro" id="IPR005790">
    <property type="entry name" value="DNA_polIII_delta"/>
</dbReference>
<evidence type="ECO:0000256" key="6">
    <source>
        <dbReference type="ARBA" id="ARBA00022932"/>
    </source>
</evidence>